<dbReference type="RefSeq" id="WP_120149381.1">
    <property type="nucleotide sequence ID" value="NZ_QZVT01000006.1"/>
</dbReference>
<feature type="compositionally biased region" description="Polar residues" evidence="1">
    <location>
        <begin position="1"/>
        <end position="22"/>
    </location>
</feature>
<evidence type="ECO:0000313" key="4">
    <source>
        <dbReference type="Proteomes" id="UP000272560"/>
    </source>
</evidence>
<dbReference type="OrthoDB" id="3728083at2"/>
<reference evidence="3 4" key="1">
    <citation type="submission" date="2018-09" db="EMBL/GenBank/DDBJ databases">
        <title>Novel species of Arthrobacter.</title>
        <authorList>
            <person name="Liu Q."/>
            <person name="Xin Y.-H."/>
        </authorList>
    </citation>
    <scope>NUCLEOTIDE SEQUENCE [LARGE SCALE GENOMIC DNA]</scope>
    <source>
        <strain evidence="3 4">Hz2</strain>
    </source>
</reference>
<name>A0A3A5M9Y3_9MICC</name>
<proteinExistence type="predicted"/>
<keyword evidence="4" id="KW-1185">Reference proteome</keyword>
<dbReference type="AlphaFoldDB" id="A0A3A5M9Y3"/>
<sequence>MNKGSSDSTAVSATGTDGTQDRSAPVAQSPVAAPGGPSPVAPTSLAGPASAAEDALANPRYARFVTDLLGVIAYGELSGFERLSSDARFSPSLADRASLGRLAVLEFEHFEMVGRFVGGLGTTIEDAMAPFQASIDAFHERTRPGDWYESLMKAYVIDAFSGDFYRALADSLDPRTRDLISAIDSGDGAAHLQRRLTEALSDDPRLASRLALWGRRLVGEALTQAQRVGIEREYLAGLLFANEADHTQHTTALFSKLTRNHSRRMSALGLTA</sequence>
<comment type="caution">
    <text evidence="3">The sequence shown here is derived from an EMBL/GenBank/DDBJ whole genome shotgun (WGS) entry which is preliminary data.</text>
</comment>
<dbReference type="CDD" id="cd00657">
    <property type="entry name" value="Ferritin_like"/>
    <property type="match status" value="1"/>
</dbReference>
<evidence type="ECO:0000256" key="1">
    <source>
        <dbReference type="SAM" id="MobiDB-lite"/>
    </source>
</evidence>
<evidence type="ECO:0000259" key="2">
    <source>
        <dbReference type="Pfam" id="PF13794"/>
    </source>
</evidence>
<feature type="domain" description="Ferritin-like" evidence="2">
    <location>
        <begin position="59"/>
        <end position="240"/>
    </location>
</feature>
<feature type="compositionally biased region" description="Low complexity" evidence="1">
    <location>
        <begin position="23"/>
        <end position="35"/>
    </location>
</feature>
<dbReference type="Proteomes" id="UP000272560">
    <property type="component" value="Unassembled WGS sequence"/>
</dbReference>
<dbReference type="Gene3D" id="1.20.1260.10">
    <property type="match status" value="1"/>
</dbReference>
<accession>A0A3A5M9Y3</accession>
<dbReference type="Pfam" id="PF13794">
    <property type="entry name" value="MiaE_2"/>
    <property type="match status" value="1"/>
</dbReference>
<dbReference type="EMBL" id="QZVT01000006">
    <property type="protein sequence ID" value="RJT78336.1"/>
    <property type="molecule type" value="Genomic_DNA"/>
</dbReference>
<gene>
    <name evidence="3" type="ORF">D6T63_12500</name>
</gene>
<dbReference type="InterPro" id="IPR059125">
    <property type="entry name" value="Ferritin_actino"/>
</dbReference>
<feature type="region of interest" description="Disordered" evidence="1">
    <location>
        <begin position="1"/>
        <end position="46"/>
    </location>
</feature>
<evidence type="ECO:0000313" key="3">
    <source>
        <dbReference type="EMBL" id="RJT78336.1"/>
    </source>
</evidence>
<organism evidence="3 4">
    <name type="scientific">Arthrobacter cheniae</name>
    <dbReference type="NCBI Taxonomy" id="1258888"/>
    <lineage>
        <taxon>Bacteria</taxon>
        <taxon>Bacillati</taxon>
        <taxon>Actinomycetota</taxon>
        <taxon>Actinomycetes</taxon>
        <taxon>Micrococcales</taxon>
        <taxon>Micrococcaceae</taxon>
        <taxon>Arthrobacter</taxon>
    </lineage>
</organism>
<dbReference type="InterPro" id="IPR012347">
    <property type="entry name" value="Ferritin-like"/>
</dbReference>
<protein>
    <recommendedName>
        <fullName evidence="2">Ferritin-like domain-containing protein</fullName>
    </recommendedName>
</protein>